<feature type="compositionally biased region" description="Basic and acidic residues" evidence="12">
    <location>
        <begin position="118"/>
        <end position="129"/>
    </location>
</feature>
<evidence type="ECO:0000313" key="15">
    <source>
        <dbReference type="Proteomes" id="UP000694700"/>
    </source>
</evidence>
<evidence type="ECO:0000256" key="3">
    <source>
        <dbReference type="ARBA" id="ARBA00022499"/>
    </source>
</evidence>
<reference evidence="14" key="1">
    <citation type="submission" date="2025-05" db="UniProtKB">
        <authorList>
            <consortium name="Ensembl"/>
        </authorList>
    </citation>
    <scope>IDENTIFICATION</scope>
</reference>
<evidence type="ECO:0000256" key="1">
    <source>
        <dbReference type="ARBA" id="ARBA00004123"/>
    </source>
</evidence>
<dbReference type="SUPFAM" id="SSF47095">
    <property type="entry name" value="HMG-box"/>
    <property type="match status" value="1"/>
</dbReference>
<feature type="region of interest" description="Disordered" evidence="12">
    <location>
        <begin position="111"/>
        <end position="144"/>
    </location>
</feature>
<dbReference type="Pfam" id="PF00505">
    <property type="entry name" value="HMG_box"/>
    <property type="match status" value="1"/>
</dbReference>
<dbReference type="GO" id="GO:0032332">
    <property type="term" value="P:positive regulation of chondrocyte differentiation"/>
    <property type="evidence" value="ECO:0007669"/>
    <property type="project" value="TreeGrafter"/>
</dbReference>
<feature type="compositionally biased region" description="Polar residues" evidence="12">
    <location>
        <begin position="773"/>
        <end position="785"/>
    </location>
</feature>
<name>A0A8C1YKE9_CYPCA</name>
<feature type="compositionally biased region" description="Polar residues" evidence="12">
    <location>
        <begin position="416"/>
        <end position="437"/>
    </location>
</feature>
<feature type="domain" description="HMG box" evidence="13">
    <location>
        <begin position="576"/>
        <end position="644"/>
    </location>
</feature>
<feature type="coiled-coil region" evidence="11">
    <location>
        <begin position="203"/>
        <end position="276"/>
    </location>
</feature>
<keyword evidence="4" id="KW-0221">Differentiation</keyword>
<keyword evidence="6 10" id="KW-0238">DNA-binding</keyword>
<keyword evidence="2" id="KW-0217">Developmental protein</keyword>
<feature type="region of interest" description="Disordered" evidence="12">
    <location>
        <begin position="359"/>
        <end position="447"/>
    </location>
</feature>
<dbReference type="GO" id="GO:0045165">
    <property type="term" value="P:cell fate commitment"/>
    <property type="evidence" value="ECO:0007669"/>
    <property type="project" value="TreeGrafter"/>
</dbReference>
<organism evidence="14 15">
    <name type="scientific">Cyprinus carpio</name>
    <name type="common">Common carp</name>
    <dbReference type="NCBI Taxonomy" id="7962"/>
    <lineage>
        <taxon>Eukaryota</taxon>
        <taxon>Metazoa</taxon>
        <taxon>Chordata</taxon>
        <taxon>Craniata</taxon>
        <taxon>Vertebrata</taxon>
        <taxon>Euteleostomi</taxon>
        <taxon>Actinopterygii</taxon>
        <taxon>Neopterygii</taxon>
        <taxon>Teleostei</taxon>
        <taxon>Ostariophysi</taxon>
        <taxon>Cypriniformes</taxon>
        <taxon>Cyprinidae</taxon>
        <taxon>Cyprininae</taxon>
        <taxon>Cyprinus</taxon>
    </lineage>
</organism>
<evidence type="ECO:0000256" key="10">
    <source>
        <dbReference type="PROSITE-ProRule" id="PRU00267"/>
    </source>
</evidence>
<proteinExistence type="predicted"/>
<protein>
    <submittedName>
        <fullName evidence="14">SRY-box transcription factor 6</fullName>
    </submittedName>
</protein>
<keyword evidence="9 10" id="KW-0539">Nucleus</keyword>
<evidence type="ECO:0000256" key="5">
    <source>
        <dbReference type="ARBA" id="ARBA00023015"/>
    </source>
</evidence>
<dbReference type="GO" id="GO:0005634">
    <property type="term" value="C:nucleus"/>
    <property type="evidence" value="ECO:0007669"/>
    <property type="project" value="UniProtKB-SubCell"/>
</dbReference>
<dbReference type="PANTHER" id="PTHR45789:SF1">
    <property type="entry name" value="TRANSCRIPTION FACTOR SOX-6"/>
    <property type="match status" value="1"/>
</dbReference>
<dbReference type="PANTHER" id="PTHR45789">
    <property type="entry name" value="FI18025P1"/>
    <property type="match status" value="1"/>
</dbReference>
<evidence type="ECO:0000256" key="12">
    <source>
        <dbReference type="SAM" id="MobiDB-lite"/>
    </source>
</evidence>
<evidence type="ECO:0000256" key="6">
    <source>
        <dbReference type="ARBA" id="ARBA00023125"/>
    </source>
</evidence>
<evidence type="ECO:0000256" key="8">
    <source>
        <dbReference type="ARBA" id="ARBA00023163"/>
    </source>
</evidence>
<dbReference type="GO" id="GO:0000981">
    <property type="term" value="F:DNA-binding transcription factor activity, RNA polymerase II-specific"/>
    <property type="evidence" value="ECO:0007669"/>
    <property type="project" value="TreeGrafter"/>
</dbReference>
<dbReference type="InterPro" id="IPR036910">
    <property type="entry name" value="HMG_box_dom_sf"/>
</dbReference>
<feature type="DNA-binding region" description="HMG box" evidence="10">
    <location>
        <begin position="576"/>
        <end position="644"/>
    </location>
</feature>
<keyword evidence="8" id="KW-0804">Transcription</keyword>
<accession>A0A8C1YKE9</accession>
<feature type="compositionally biased region" description="Pro residues" evidence="12">
    <location>
        <begin position="362"/>
        <end position="372"/>
    </location>
</feature>
<evidence type="ECO:0000256" key="7">
    <source>
        <dbReference type="ARBA" id="ARBA00023159"/>
    </source>
</evidence>
<evidence type="ECO:0000259" key="13">
    <source>
        <dbReference type="PROSITE" id="PS50118"/>
    </source>
</evidence>
<feature type="compositionally biased region" description="Acidic residues" evidence="12">
    <location>
        <begin position="754"/>
        <end position="766"/>
    </location>
</feature>
<keyword evidence="11" id="KW-0175">Coiled coil</keyword>
<dbReference type="PROSITE" id="PS50118">
    <property type="entry name" value="HMG_BOX_2"/>
    <property type="match status" value="1"/>
</dbReference>
<dbReference type="FunFam" id="1.10.30.10:FF:000003">
    <property type="entry name" value="Putative transcription factor SOX-6"/>
    <property type="match status" value="1"/>
</dbReference>
<feature type="region of interest" description="Disordered" evidence="12">
    <location>
        <begin position="742"/>
        <end position="785"/>
    </location>
</feature>
<dbReference type="GO" id="GO:0000978">
    <property type="term" value="F:RNA polymerase II cis-regulatory region sequence-specific DNA binding"/>
    <property type="evidence" value="ECO:0007669"/>
    <property type="project" value="TreeGrafter"/>
</dbReference>
<keyword evidence="5" id="KW-0805">Transcription regulation</keyword>
<dbReference type="SMART" id="SM00398">
    <property type="entry name" value="HMG"/>
    <property type="match status" value="1"/>
</dbReference>
<evidence type="ECO:0000256" key="9">
    <source>
        <dbReference type="ARBA" id="ARBA00023242"/>
    </source>
</evidence>
<evidence type="ECO:0000256" key="11">
    <source>
        <dbReference type="SAM" id="Coils"/>
    </source>
</evidence>
<dbReference type="GO" id="GO:0007417">
    <property type="term" value="P:central nervous system development"/>
    <property type="evidence" value="ECO:0007669"/>
    <property type="project" value="TreeGrafter"/>
</dbReference>
<evidence type="ECO:0000256" key="2">
    <source>
        <dbReference type="ARBA" id="ARBA00022473"/>
    </source>
</evidence>
<feature type="region of interest" description="Disordered" evidence="12">
    <location>
        <begin position="23"/>
        <end position="57"/>
    </location>
</feature>
<dbReference type="InterPro" id="IPR009071">
    <property type="entry name" value="HMG_box_dom"/>
</dbReference>
<dbReference type="AlphaFoldDB" id="A0A8C1YKE9"/>
<evidence type="ECO:0000256" key="4">
    <source>
        <dbReference type="ARBA" id="ARBA00022782"/>
    </source>
</evidence>
<sequence>MLNMEGFLRSSFLLSRIMSSKQATSPFASTPDGGEDGVNQERMSWEKEENSESLVAPQLPLHNLLLNKPPLEELQPISSSVPPESDWDSLMSAQQRMESDSNKVCSLYSFRNNSTSPHKPEEGARERGDLLSSSAFGTPERRKGSLADVVDTLKQKKLEEMTKTEQDESSCMEKLLSKDWKEKMERLNTGELLGEIKGTPESLAEKERQLSTMITQLISLREQLLATHDEQKKLAASQMEKQRQQMELARQQQEQIARQQQQLLQQQHKINLLQQQIQVQGHMPPLMIPIFPHDQRTLAAAAAAQQGFLFPPGMSYKPGDNYPVQFIPSTMAAAAASGLNPLQLQQLYAAQLASMQVSPGAKMPPLPQPPNSTGPISPSGLKNEKRASTPLAQVKEEGTQPLNLSARPKTAEPVRSPTSPTQSLFPGNKSSPNSLSKSRGIPSPIGGMGRGSSLDILSSLNSTALFGDQDAVMKAIQEARKMREQIQREQLQHHQQGMEAKLSALTSMGLNNCRADKERSHYENLGHHLGKLGEDGKIGHRVIDLTRPEDFEGGASTAEARVYREPRGRNSNEPHIKRPMNAFMVWAKDERRKILQAFPDMHNSNISKILGSRWKSMTNQEKQPYYEEQARLSKIHLEKYPNYKYKPRPKRTCIIDGKKLRIGEYKQMMRSRRQEMRQFFTVGQQPQTQIPITTSAGVVYPGAITMATTTPSPHMTSDCSSASASPEPTIPVIQSTFNMKMEPGTMVSNHPVNGEDEMDMYEDFEDEPKSDYSSENDTQEPVSAI</sequence>
<comment type="subcellular location">
    <subcellularLocation>
        <location evidence="1">Nucleus</location>
    </subcellularLocation>
</comment>
<dbReference type="InterPro" id="IPR051356">
    <property type="entry name" value="SOX/SOX-like_TF"/>
</dbReference>
<dbReference type="Ensembl" id="ENSCCRT00015012681.1">
    <property type="protein sequence ID" value="ENSCCRP00015012237.1"/>
    <property type="gene ID" value="ENSCCRG00015003717.1"/>
</dbReference>
<evidence type="ECO:0000313" key="14">
    <source>
        <dbReference type="Ensembl" id="ENSCCRP00015012237.1"/>
    </source>
</evidence>
<dbReference type="Proteomes" id="UP000694700">
    <property type="component" value="Unplaced"/>
</dbReference>
<keyword evidence="3" id="KW-1017">Isopeptide bond</keyword>
<dbReference type="CDD" id="cd22042">
    <property type="entry name" value="HMG-box_EGL13-like"/>
    <property type="match status" value="1"/>
</dbReference>
<dbReference type="Ensembl" id="ENSCCRT00015012920.1">
    <property type="protein sequence ID" value="ENSCCRP00015012466.1"/>
    <property type="gene ID" value="ENSCCRG00015003717.1"/>
</dbReference>
<keyword evidence="7" id="KW-0010">Activator</keyword>
<dbReference type="Gene3D" id="1.10.30.10">
    <property type="entry name" value="High mobility group box domain"/>
    <property type="match status" value="1"/>
</dbReference>